<evidence type="ECO:0000313" key="4">
    <source>
        <dbReference type="Proteomes" id="UP001140094"/>
    </source>
</evidence>
<proteinExistence type="inferred from homology"/>
<evidence type="ECO:0000256" key="1">
    <source>
        <dbReference type="ARBA" id="ARBA00009078"/>
    </source>
</evidence>
<dbReference type="GO" id="GO:0005829">
    <property type="term" value="C:cytosol"/>
    <property type="evidence" value="ECO:0007669"/>
    <property type="project" value="TreeGrafter"/>
</dbReference>
<organism evidence="3 4">
    <name type="scientific">Coemansia guatemalensis</name>
    <dbReference type="NCBI Taxonomy" id="2761395"/>
    <lineage>
        <taxon>Eukaryota</taxon>
        <taxon>Fungi</taxon>
        <taxon>Fungi incertae sedis</taxon>
        <taxon>Zoopagomycota</taxon>
        <taxon>Kickxellomycotina</taxon>
        <taxon>Kickxellomycetes</taxon>
        <taxon>Kickxellales</taxon>
        <taxon>Kickxellaceae</taxon>
        <taxon>Coemansia</taxon>
    </lineage>
</organism>
<accession>A0A9W8I2G7</accession>
<dbReference type="GO" id="GO:0042274">
    <property type="term" value="P:ribosomal small subunit biogenesis"/>
    <property type="evidence" value="ECO:0007669"/>
    <property type="project" value="InterPro"/>
</dbReference>
<feature type="region of interest" description="Disordered" evidence="2">
    <location>
        <begin position="450"/>
        <end position="525"/>
    </location>
</feature>
<comment type="similarity">
    <text evidence="1">Belongs to the LTV1 family.</text>
</comment>
<name>A0A9W8I2G7_9FUNG</name>
<protein>
    <submittedName>
        <fullName evidence="3">Protein ltv1</fullName>
    </submittedName>
</protein>
<sequence length="525" mass="59639">MGKKFIDKKNSKTYKLVHRSWEDPQAFEEGSTDRVFVEVGQRHGPKADKNDEGDQTVQQSLQDLHLDDIDEEELDGGAGREAGQAALYGISFDDRYCDYTKYLREMGTGGGVILEAPTRQKKHGDIEIRDADDSHKSSALPPEVFESQHRMDIRSAAYPVGPQPYMDHNVREVLEALECEDEDAEGFDDGFMKKLNADELDSDDEDAQGDGGGMFDDEDEDFDAEDVFAQVVRMKEQRHQIHSDEYSEDEGSFGEDAASTGFSMSSSAMYRNDKLTLLDEHFDKVEAMYQHEDTDSEEERYDSDGNHIPEYDSDGNEKISTRPDFESVLDEFLTKYERTGKKMQVIVDGGNGAGKLDTYRTGFLDGSKPQEQSRKEMALAGQRMVDEDEGDQVEAELDEMFREKEQARWDCQSILSTYSTLDNHPAMIHEGSSTPRIRVSGKSGFPVVEGAQAASTGRAKGGENKGVARRRDETAEEKRARKKQQQEEKRARREQKKDTREEYAVKKDRRIQSRRDRQQYVVHLA</sequence>
<evidence type="ECO:0000313" key="3">
    <source>
        <dbReference type="EMBL" id="KAJ2805946.1"/>
    </source>
</evidence>
<feature type="compositionally biased region" description="Basic and acidic residues" evidence="2">
    <location>
        <begin position="123"/>
        <end position="136"/>
    </location>
</feature>
<evidence type="ECO:0000256" key="2">
    <source>
        <dbReference type="SAM" id="MobiDB-lite"/>
    </source>
</evidence>
<reference evidence="3" key="1">
    <citation type="submission" date="2022-07" db="EMBL/GenBank/DDBJ databases">
        <title>Phylogenomic reconstructions and comparative analyses of Kickxellomycotina fungi.</title>
        <authorList>
            <person name="Reynolds N.K."/>
            <person name="Stajich J.E."/>
            <person name="Barry K."/>
            <person name="Grigoriev I.V."/>
            <person name="Crous P."/>
            <person name="Smith M.E."/>
        </authorList>
    </citation>
    <scope>NUCLEOTIDE SEQUENCE</scope>
    <source>
        <strain evidence="3">NRRL 1565</strain>
    </source>
</reference>
<dbReference type="InterPro" id="IPR007307">
    <property type="entry name" value="Ltv1"/>
</dbReference>
<feature type="region of interest" description="Disordered" evidence="2">
    <location>
        <begin position="360"/>
        <end position="393"/>
    </location>
</feature>
<dbReference type="GO" id="GO:0000056">
    <property type="term" value="P:ribosomal small subunit export from nucleus"/>
    <property type="evidence" value="ECO:0007669"/>
    <property type="project" value="TreeGrafter"/>
</dbReference>
<gene>
    <name evidence="3" type="primary">LTV1</name>
    <name evidence="3" type="ORF">H4R20_001887</name>
</gene>
<dbReference type="Proteomes" id="UP001140094">
    <property type="component" value="Unassembled WGS sequence"/>
</dbReference>
<dbReference type="PANTHER" id="PTHR21531:SF0">
    <property type="entry name" value="PROTEIN LTV1 HOMOLOG"/>
    <property type="match status" value="1"/>
</dbReference>
<comment type="caution">
    <text evidence="3">The sequence shown here is derived from an EMBL/GenBank/DDBJ whole genome shotgun (WGS) entry which is preliminary data.</text>
</comment>
<feature type="region of interest" description="Disordered" evidence="2">
    <location>
        <begin position="235"/>
        <end position="259"/>
    </location>
</feature>
<feature type="compositionally biased region" description="Basic and acidic residues" evidence="2">
    <location>
        <begin position="469"/>
        <end position="518"/>
    </location>
</feature>
<dbReference type="OrthoDB" id="5852896at2759"/>
<dbReference type="PANTHER" id="PTHR21531">
    <property type="entry name" value="LOW-TEMPERATURE VIABILITY PROTEIN LTV1-RELATED"/>
    <property type="match status" value="1"/>
</dbReference>
<feature type="compositionally biased region" description="Acidic residues" evidence="2">
    <location>
        <begin position="198"/>
        <end position="208"/>
    </location>
</feature>
<feature type="compositionally biased region" description="Basic and acidic residues" evidence="2">
    <location>
        <begin position="235"/>
        <end position="245"/>
    </location>
</feature>
<feature type="compositionally biased region" description="Basic and acidic residues" evidence="2">
    <location>
        <begin position="302"/>
        <end position="323"/>
    </location>
</feature>
<dbReference type="AlphaFoldDB" id="A0A9W8I2G7"/>
<feature type="region of interest" description="Disordered" evidence="2">
    <location>
        <begin position="115"/>
        <end position="148"/>
    </location>
</feature>
<dbReference type="EMBL" id="JANBUO010000241">
    <property type="protein sequence ID" value="KAJ2805946.1"/>
    <property type="molecule type" value="Genomic_DNA"/>
</dbReference>
<dbReference type="GO" id="GO:0005634">
    <property type="term" value="C:nucleus"/>
    <property type="evidence" value="ECO:0007669"/>
    <property type="project" value="TreeGrafter"/>
</dbReference>
<feature type="region of interest" description="Disordered" evidence="2">
    <location>
        <begin position="290"/>
        <end position="323"/>
    </location>
</feature>
<feature type="region of interest" description="Disordered" evidence="2">
    <location>
        <begin position="197"/>
        <end position="219"/>
    </location>
</feature>
<dbReference type="Pfam" id="PF04180">
    <property type="entry name" value="LTV"/>
    <property type="match status" value="2"/>
</dbReference>
<dbReference type="GO" id="GO:0030688">
    <property type="term" value="C:preribosome, small subunit precursor"/>
    <property type="evidence" value="ECO:0007669"/>
    <property type="project" value="TreeGrafter"/>
</dbReference>
<keyword evidence="4" id="KW-1185">Reference proteome</keyword>